<comment type="caution">
    <text evidence="2">The sequence shown here is derived from an EMBL/GenBank/DDBJ whole genome shotgun (WGS) entry which is preliminary data.</text>
</comment>
<feature type="transmembrane region" description="Helical" evidence="1">
    <location>
        <begin position="20"/>
        <end position="40"/>
    </location>
</feature>
<organism evidence="2 3">
    <name type="scientific">Halovenus salina</name>
    <dbReference type="NCBI Taxonomy" id="1510225"/>
    <lineage>
        <taxon>Archaea</taxon>
        <taxon>Methanobacteriati</taxon>
        <taxon>Methanobacteriota</taxon>
        <taxon>Stenosarchaea group</taxon>
        <taxon>Halobacteria</taxon>
        <taxon>Halobacteriales</taxon>
        <taxon>Haloarculaceae</taxon>
        <taxon>Halovenus</taxon>
    </lineage>
</organism>
<feature type="transmembrane region" description="Helical" evidence="1">
    <location>
        <begin position="98"/>
        <end position="116"/>
    </location>
</feature>
<name>A0ABD5W120_9EURY</name>
<keyword evidence="1" id="KW-0472">Membrane</keyword>
<keyword evidence="1" id="KW-0812">Transmembrane</keyword>
<evidence type="ECO:0000313" key="3">
    <source>
        <dbReference type="Proteomes" id="UP001596445"/>
    </source>
</evidence>
<keyword evidence="1" id="KW-1133">Transmembrane helix</keyword>
<gene>
    <name evidence="2" type="ORF">ACFQQG_15090</name>
</gene>
<dbReference type="EMBL" id="JBHSZI010000001">
    <property type="protein sequence ID" value="MFC7059255.1"/>
    <property type="molecule type" value="Genomic_DNA"/>
</dbReference>
<evidence type="ECO:0000256" key="1">
    <source>
        <dbReference type="SAM" id="Phobius"/>
    </source>
</evidence>
<proteinExistence type="predicted"/>
<sequence>MSLASLLGLEGFAPSVEVQLLGSVVLAGIAFGTVVLVRRLRRRHSESYAPTLVDLVSSLLIVGTLVAVTLALADLWGHRSTIVEEVGLFQLDEQSPEIVISLFVVVVTQVISDIAARLLADLADNQNVLTQHQREIALRVTQIALWGVAGLVVLGSGVSTSLDCWSVLASWVSSSGSPPGRHSVRSWAGSCSCSHGLSRSVTGSFLRNKAALSRISR</sequence>
<feature type="transmembrane region" description="Helical" evidence="1">
    <location>
        <begin position="52"/>
        <end position="78"/>
    </location>
</feature>
<dbReference type="Proteomes" id="UP001596445">
    <property type="component" value="Unassembled WGS sequence"/>
</dbReference>
<protein>
    <submittedName>
        <fullName evidence="2">Uncharacterized protein</fullName>
    </submittedName>
</protein>
<keyword evidence="3" id="KW-1185">Reference proteome</keyword>
<feature type="transmembrane region" description="Helical" evidence="1">
    <location>
        <begin position="136"/>
        <end position="158"/>
    </location>
</feature>
<dbReference type="RefSeq" id="WP_382186208.1">
    <property type="nucleotide sequence ID" value="NZ_JBHSZI010000001.1"/>
</dbReference>
<accession>A0ABD5W120</accession>
<dbReference type="AlphaFoldDB" id="A0ABD5W120"/>
<evidence type="ECO:0000313" key="2">
    <source>
        <dbReference type="EMBL" id="MFC7059255.1"/>
    </source>
</evidence>
<reference evidence="2 3" key="1">
    <citation type="journal article" date="2019" name="Int. J. Syst. Evol. Microbiol.">
        <title>The Global Catalogue of Microorganisms (GCM) 10K type strain sequencing project: providing services to taxonomists for standard genome sequencing and annotation.</title>
        <authorList>
            <consortium name="The Broad Institute Genomics Platform"/>
            <consortium name="The Broad Institute Genome Sequencing Center for Infectious Disease"/>
            <person name="Wu L."/>
            <person name="Ma J."/>
        </authorList>
    </citation>
    <scope>NUCLEOTIDE SEQUENCE [LARGE SCALE GENOMIC DNA]</scope>
    <source>
        <strain evidence="2 3">JCM 30072</strain>
    </source>
</reference>